<dbReference type="OrthoDB" id="432719at2759"/>
<evidence type="ECO:0000256" key="1">
    <source>
        <dbReference type="ARBA" id="ARBA00004141"/>
    </source>
</evidence>
<evidence type="ECO:0000256" key="12">
    <source>
        <dbReference type="SAM" id="MobiDB-lite"/>
    </source>
</evidence>
<dbReference type="SFLD" id="SFLDF00027">
    <property type="entry name" value="p-type_atpase"/>
    <property type="match status" value="1"/>
</dbReference>
<dbReference type="Pfam" id="PF00122">
    <property type="entry name" value="E1-E2_ATPase"/>
    <property type="match status" value="1"/>
</dbReference>
<dbReference type="PRINTS" id="PR00119">
    <property type="entry name" value="CATATPASE"/>
</dbReference>
<dbReference type="SFLD" id="SFLDG00002">
    <property type="entry name" value="C1.7:_P-type_atpase_like"/>
    <property type="match status" value="1"/>
</dbReference>
<feature type="transmembrane region" description="Helical" evidence="11">
    <location>
        <begin position="468"/>
        <end position="489"/>
    </location>
</feature>
<evidence type="ECO:0000256" key="8">
    <source>
        <dbReference type="ARBA" id="ARBA00022967"/>
    </source>
</evidence>
<dbReference type="SUPFAM" id="SSF81653">
    <property type="entry name" value="Calcium ATPase, transduction domain A"/>
    <property type="match status" value="1"/>
</dbReference>
<organism evidence="14 15">
    <name type="scientific">Porphyridium purpureum</name>
    <name type="common">Red alga</name>
    <name type="synonym">Porphyridium cruentum</name>
    <dbReference type="NCBI Taxonomy" id="35688"/>
    <lineage>
        <taxon>Eukaryota</taxon>
        <taxon>Rhodophyta</taxon>
        <taxon>Bangiophyceae</taxon>
        <taxon>Porphyridiales</taxon>
        <taxon>Porphyridiaceae</taxon>
        <taxon>Porphyridium</taxon>
    </lineage>
</organism>
<dbReference type="Gene3D" id="3.40.50.1000">
    <property type="entry name" value="HAD superfamily/HAD-like"/>
    <property type="match status" value="1"/>
</dbReference>
<evidence type="ECO:0000256" key="4">
    <source>
        <dbReference type="ARBA" id="ARBA00022723"/>
    </source>
</evidence>
<dbReference type="InterPro" id="IPR027256">
    <property type="entry name" value="P-typ_ATPase_IB"/>
</dbReference>
<dbReference type="OMA" id="HLHLMET"/>
<evidence type="ECO:0000256" key="9">
    <source>
        <dbReference type="ARBA" id="ARBA00022989"/>
    </source>
</evidence>
<keyword evidence="10 11" id="KW-0472">Membrane</keyword>
<evidence type="ECO:0000256" key="2">
    <source>
        <dbReference type="ARBA" id="ARBA00006024"/>
    </source>
</evidence>
<keyword evidence="8" id="KW-1278">Translocase</keyword>
<dbReference type="InterPro" id="IPR059000">
    <property type="entry name" value="ATPase_P-type_domA"/>
</dbReference>
<dbReference type="InterPro" id="IPR023214">
    <property type="entry name" value="HAD_sf"/>
</dbReference>
<keyword evidence="3 11" id="KW-0812">Transmembrane</keyword>
<dbReference type="InterPro" id="IPR023298">
    <property type="entry name" value="ATPase_P-typ_TM_dom_sf"/>
</dbReference>
<evidence type="ECO:0000256" key="10">
    <source>
        <dbReference type="ARBA" id="ARBA00023136"/>
    </source>
</evidence>
<feature type="compositionally biased region" description="Low complexity" evidence="12">
    <location>
        <begin position="112"/>
        <end position="126"/>
    </location>
</feature>
<comment type="similarity">
    <text evidence="2 11">Belongs to the cation transport ATPase (P-type) (TC 3.A.3) family. Type IB subfamily.</text>
</comment>
<dbReference type="SFLD" id="SFLDS00003">
    <property type="entry name" value="Haloacid_Dehalogenase"/>
    <property type="match status" value="1"/>
</dbReference>
<keyword evidence="6 11" id="KW-0067">ATP-binding</keyword>
<evidence type="ECO:0000259" key="13">
    <source>
        <dbReference type="Pfam" id="PF00122"/>
    </source>
</evidence>
<dbReference type="SUPFAM" id="SSF56784">
    <property type="entry name" value="HAD-like"/>
    <property type="match status" value="1"/>
</dbReference>
<dbReference type="PANTHER" id="PTHR43079:SF1">
    <property type="entry name" value="CADMIUM_ZINC-TRANSPORTING ATPASE HMA1, CHLOROPLASTIC-RELATED"/>
    <property type="match status" value="1"/>
</dbReference>
<dbReference type="Gene3D" id="2.70.150.10">
    <property type="entry name" value="Calcium-transporting ATPase, cytoplasmic transduction domain A"/>
    <property type="match status" value="1"/>
</dbReference>
<dbReference type="Gene3D" id="3.40.1110.10">
    <property type="entry name" value="Calcium-transporting ATPase, cytoplasmic domain N"/>
    <property type="match status" value="1"/>
</dbReference>
<evidence type="ECO:0000256" key="11">
    <source>
        <dbReference type="RuleBase" id="RU362081"/>
    </source>
</evidence>
<protein>
    <submittedName>
        <fullName evidence="14">Putative cadmium/zinc-transporting ATPase HMA1, chloroplastic</fullName>
    </submittedName>
</protein>
<dbReference type="Pfam" id="PF00702">
    <property type="entry name" value="Hydrolase"/>
    <property type="match status" value="1"/>
</dbReference>
<evidence type="ECO:0000256" key="6">
    <source>
        <dbReference type="ARBA" id="ARBA00022840"/>
    </source>
</evidence>
<dbReference type="InterPro" id="IPR036412">
    <property type="entry name" value="HAD-like_sf"/>
</dbReference>
<feature type="transmembrane region" description="Helical" evidence="11">
    <location>
        <begin position="260"/>
        <end position="283"/>
    </location>
</feature>
<dbReference type="EMBL" id="VRMN01000003">
    <property type="protein sequence ID" value="KAA8496193.1"/>
    <property type="molecule type" value="Genomic_DNA"/>
</dbReference>
<keyword evidence="7" id="KW-0460">Magnesium</keyword>
<evidence type="ECO:0000256" key="7">
    <source>
        <dbReference type="ARBA" id="ARBA00022842"/>
    </source>
</evidence>
<dbReference type="GO" id="GO:0016887">
    <property type="term" value="F:ATP hydrolysis activity"/>
    <property type="evidence" value="ECO:0007669"/>
    <property type="project" value="InterPro"/>
</dbReference>
<dbReference type="SUPFAM" id="SSF81665">
    <property type="entry name" value="Calcium ATPase, transmembrane domain M"/>
    <property type="match status" value="1"/>
</dbReference>
<evidence type="ECO:0000256" key="5">
    <source>
        <dbReference type="ARBA" id="ARBA00022741"/>
    </source>
</evidence>
<dbReference type="InterPro" id="IPR051949">
    <property type="entry name" value="Cation_Transport_ATPase"/>
</dbReference>
<comment type="subcellular location">
    <subcellularLocation>
        <location evidence="1">Membrane</location>
        <topology evidence="1">Multi-pass membrane protein</topology>
    </subcellularLocation>
</comment>
<feature type="transmembrane region" description="Helical" evidence="11">
    <location>
        <begin position="429"/>
        <end position="448"/>
    </location>
</feature>
<dbReference type="NCBIfam" id="TIGR01525">
    <property type="entry name" value="ATPase-IB_hvy"/>
    <property type="match status" value="1"/>
</dbReference>
<dbReference type="AlphaFoldDB" id="A0A5J4Z050"/>
<accession>A0A5J4Z050</accession>
<name>A0A5J4Z050_PORPP</name>
<feature type="domain" description="P-type ATPase A" evidence="13">
    <location>
        <begin position="319"/>
        <end position="408"/>
    </location>
</feature>
<dbReference type="InterPro" id="IPR044492">
    <property type="entry name" value="P_typ_ATPase_HD_dom"/>
</dbReference>
<keyword evidence="5 11" id="KW-0547">Nucleotide-binding</keyword>
<comment type="caution">
    <text evidence="14">The sequence shown here is derived from an EMBL/GenBank/DDBJ whole genome shotgun (WGS) entry which is preliminary data.</text>
</comment>
<evidence type="ECO:0000313" key="15">
    <source>
        <dbReference type="Proteomes" id="UP000324585"/>
    </source>
</evidence>
<dbReference type="InterPro" id="IPR023299">
    <property type="entry name" value="ATPase_P-typ_cyto_dom_N"/>
</dbReference>
<dbReference type="PANTHER" id="PTHR43079">
    <property type="entry name" value="PROBABLE CADMIUM/ZINC-TRANSPORTING ATPASE HMA1"/>
    <property type="match status" value="1"/>
</dbReference>
<keyword evidence="9 11" id="KW-1133">Transmembrane helix</keyword>
<dbReference type="PROSITE" id="PS00154">
    <property type="entry name" value="ATPASE_E1_E2"/>
    <property type="match status" value="1"/>
</dbReference>
<dbReference type="InterPro" id="IPR008250">
    <property type="entry name" value="ATPase_P-typ_transduc_dom_A_sf"/>
</dbReference>
<gene>
    <name evidence="14" type="ORF">FVE85_2348</name>
</gene>
<feature type="transmembrane region" description="Helical" evidence="11">
    <location>
        <begin position="793"/>
        <end position="811"/>
    </location>
</feature>
<dbReference type="InterPro" id="IPR018303">
    <property type="entry name" value="ATPase_P-typ_P_site"/>
</dbReference>
<keyword evidence="4 11" id="KW-0479">Metal-binding</keyword>
<dbReference type="GO" id="GO:0005524">
    <property type="term" value="F:ATP binding"/>
    <property type="evidence" value="ECO:0007669"/>
    <property type="project" value="UniProtKB-UniRule"/>
</dbReference>
<dbReference type="GO" id="GO:0046872">
    <property type="term" value="F:metal ion binding"/>
    <property type="evidence" value="ECO:0007669"/>
    <property type="project" value="UniProtKB-KW"/>
</dbReference>
<evidence type="ECO:0000313" key="14">
    <source>
        <dbReference type="EMBL" id="KAA8496193.1"/>
    </source>
</evidence>
<sequence length="848" mass="89410">MAASRGSRALCERCEQSGLLEQSDAHVCASAEKCPQRPPRSVPSSTTSLSLFGTQASSIIGRGAVPYSRRKSRAGKHTPTSVAVAWFSAIPRMKAARARRVDTWLSMNHPDSSSTHSHQQQNHSHTLNPTRSCQSYSHAACGVSLTASATDSVSSSATASSSASCSDSTLCGHSPPIEAPGALGNALRAVAALRQSLEISVAAFAALSIGFLLATAHVGAPVIWKVLLYASLAVTSIPALLESCASLLQRVINVDVLMTMAAMLSVVAGNAFEGALLMALYALSHSAEKRVTEKARGDLDALQELSASTAYRKTPGAPGDGYELVPIDQVCVGDLLLVRTGELAPCDGIVIEGAPYVSMEHITGEAEPRAVERGSEIPAGARTVDGTLTLKVLRTGAESTVSRMIKLVTTAQQNRPQLQGFLDRFGRTYAQLIVCCSLAIALLLPPLARFVLRAHIPYVGPAGSLSRALGFLVTASPCALVIGAPVAYLSTLSACARRGVLVKGGARTVEAIANVRRVVFDKTGTLTTGTPALLGIDCYDEHSDATTNIPRMLSVAAALEDNTVHPIAVAVLNEAAQRGVKPISVRGFGFVSGQGLYAKADLTHAESNEAVYFGRTTFLEEQGSLTEAQKRWMHERAELGESRGESIAVYHSSLGELALFRFQDAPRPDAAAALAAFKATGVRVGMLTGDRAASALRLAQRIGSIDDVWAEKKPEEKLELISSFNTSDGKNSVLYVGDGINDAPALAASTVGASIGHENASATAIHAADVVIMRQRIQDVVWFQRKARAAQRIVVQNVTFALGMMMLASALGVAFSVPLWLCVCLHEGSTVLVGLNGLRLLSDRWSGM</sequence>
<reference evidence="15" key="1">
    <citation type="journal article" date="2019" name="Nat. Commun.">
        <title>Expansion of phycobilisome linker gene families in mesophilic red algae.</title>
        <authorList>
            <person name="Lee J."/>
            <person name="Kim D."/>
            <person name="Bhattacharya D."/>
            <person name="Yoon H.S."/>
        </authorList>
    </citation>
    <scope>NUCLEOTIDE SEQUENCE [LARGE SCALE GENOMIC DNA]</scope>
    <source>
        <strain evidence="15">CCMP 1328</strain>
    </source>
</reference>
<dbReference type="InterPro" id="IPR001757">
    <property type="entry name" value="P_typ_ATPase"/>
</dbReference>
<keyword evidence="15" id="KW-1185">Reference proteome</keyword>
<dbReference type="GO" id="GO:0019829">
    <property type="term" value="F:ATPase-coupled monoatomic cation transmembrane transporter activity"/>
    <property type="evidence" value="ECO:0007669"/>
    <property type="project" value="InterPro"/>
</dbReference>
<proteinExistence type="inferred from homology"/>
<dbReference type="Proteomes" id="UP000324585">
    <property type="component" value="Unassembled WGS sequence"/>
</dbReference>
<feature type="transmembrane region" description="Helical" evidence="11">
    <location>
        <begin position="199"/>
        <end position="219"/>
    </location>
</feature>
<evidence type="ECO:0000256" key="3">
    <source>
        <dbReference type="ARBA" id="ARBA00022692"/>
    </source>
</evidence>
<dbReference type="NCBIfam" id="TIGR01494">
    <property type="entry name" value="ATPase_P-type"/>
    <property type="match status" value="2"/>
</dbReference>
<feature type="region of interest" description="Disordered" evidence="12">
    <location>
        <begin position="106"/>
        <end position="131"/>
    </location>
</feature>
<dbReference type="GO" id="GO:0016020">
    <property type="term" value="C:membrane"/>
    <property type="evidence" value="ECO:0007669"/>
    <property type="project" value="UniProtKB-SubCell"/>
</dbReference>